<evidence type="ECO:0000313" key="1">
    <source>
        <dbReference type="EMBL" id="KAK5545339.1"/>
    </source>
</evidence>
<proteinExistence type="predicted"/>
<dbReference type="EMBL" id="JAXLQG010000001">
    <property type="protein sequence ID" value="KAK5545339.1"/>
    <property type="molecule type" value="Genomic_DNA"/>
</dbReference>
<name>A0AAV9QMV2_9PEZI</name>
<reference evidence="1 2" key="1">
    <citation type="submission" date="2023-06" db="EMBL/GenBank/DDBJ databases">
        <title>Black Yeasts Isolated from many extreme environments.</title>
        <authorList>
            <person name="Coleine C."/>
            <person name="Stajich J.E."/>
            <person name="Selbmann L."/>
        </authorList>
    </citation>
    <scope>NUCLEOTIDE SEQUENCE [LARGE SCALE GENOMIC DNA]</scope>
    <source>
        <strain evidence="1 2">CCFEE 5887</strain>
    </source>
</reference>
<sequence length="205" mass="23210">MGQILSNIFRLPTTATALHGHDTTVQTKIPNRVLWFGQARCELPLGPKLDHSHAFGGKYSSGSAISRHLRLVQFPKPKNAQFRAIIQLFIEVAVKERDRCTTEVKRKRMAGPGAVRTPMQDIDEARLIFFRKNIAVLESIKVGGEMKRSFEEWIANDEADDDRDEDIDLPFLSAVKDIRLRAQEMLDDLLNNPVPDMADLLEMDA</sequence>
<keyword evidence="2" id="KW-1185">Reference proteome</keyword>
<protein>
    <submittedName>
        <fullName evidence="1">Uncharacterized protein</fullName>
    </submittedName>
</protein>
<comment type="caution">
    <text evidence="1">The sequence shown here is derived from an EMBL/GenBank/DDBJ whole genome shotgun (WGS) entry which is preliminary data.</text>
</comment>
<organism evidence="1 2">
    <name type="scientific">Vermiconidia calcicola</name>
    <dbReference type="NCBI Taxonomy" id="1690605"/>
    <lineage>
        <taxon>Eukaryota</taxon>
        <taxon>Fungi</taxon>
        <taxon>Dikarya</taxon>
        <taxon>Ascomycota</taxon>
        <taxon>Pezizomycotina</taxon>
        <taxon>Dothideomycetes</taxon>
        <taxon>Dothideomycetidae</taxon>
        <taxon>Mycosphaerellales</taxon>
        <taxon>Extremaceae</taxon>
        <taxon>Vermiconidia</taxon>
    </lineage>
</organism>
<dbReference type="AlphaFoldDB" id="A0AAV9QMV2"/>
<gene>
    <name evidence="1" type="ORF">LTR25_000346</name>
</gene>
<accession>A0AAV9QMV2</accession>
<evidence type="ECO:0000313" key="2">
    <source>
        <dbReference type="Proteomes" id="UP001345827"/>
    </source>
</evidence>
<dbReference type="Proteomes" id="UP001345827">
    <property type="component" value="Unassembled WGS sequence"/>
</dbReference>